<protein>
    <submittedName>
        <fullName evidence="2">Gluconate 2-dehydrogenase subunit 3 family protein</fullName>
    </submittedName>
</protein>
<dbReference type="OrthoDB" id="6385145at2"/>
<keyword evidence="3" id="KW-1185">Reference proteome</keyword>
<name>A0A4Q5M1U8_9BACT</name>
<sequence>MNRRIAIRDLTLALGGLTSLPAWATNGWTTHSFQLNQRYFKANEQHLLATIVETIIPESDTKGAKSLGVPAFLQKMLQDCYEPTVSENIKNGLTATEKAAQKQFGKSFDDCDTQQKQQILLGFEKNEDTRLKDFYSLVKNLTILGYTTSEYVQTGFLKYNMAPGHYYGCVPVKK</sequence>
<feature type="chain" id="PRO_5020522954" evidence="1">
    <location>
        <begin position="25"/>
        <end position="174"/>
    </location>
</feature>
<proteinExistence type="predicted"/>
<comment type="caution">
    <text evidence="2">The sequence shown here is derived from an EMBL/GenBank/DDBJ whole genome shotgun (WGS) entry which is preliminary data.</text>
</comment>
<accession>A0A4Q5M1U8</accession>
<dbReference type="InterPro" id="IPR027056">
    <property type="entry name" value="Gluconate_2DH_su3"/>
</dbReference>
<evidence type="ECO:0000313" key="3">
    <source>
        <dbReference type="Proteomes" id="UP000293162"/>
    </source>
</evidence>
<dbReference type="AlphaFoldDB" id="A0A4Q5M1U8"/>
<organism evidence="2 3">
    <name type="scientific">Emticicia agri</name>
    <dbReference type="NCBI Taxonomy" id="2492393"/>
    <lineage>
        <taxon>Bacteria</taxon>
        <taxon>Pseudomonadati</taxon>
        <taxon>Bacteroidota</taxon>
        <taxon>Cytophagia</taxon>
        <taxon>Cytophagales</taxon>
        <taxon>Leadbetterellaceae</taxon>
        <taxon>Emticicia</taxon>
    </lineage>
</organism>
<dbReference type="Proteomes" id="UP000293162">
    <property type="component" value="Unassembled WGS sequence"/>
</dbReference>
<dbReference type="Pfam" id="PF13618">
    <property type="entry name" value="Gluconate_2-dh3"/>
    <property type="match status" value="1"/>
</dbReference>
<feature type="signal peptide" evidence="1">
    <location>
        <begin position="1"/>
        <end position="24"/>
    </location>
</feature>
<reference evidence="2 3" key="1">
    <citation type="submission" date="2019-02" db="EMBL/GenBank/DDBJ databases">
        <title>Bacterial novel species Emticicia sp. 17J42-9 isolated from soil.</title>
        <authorList>
            <person name="Jung H.-Y."/>
        </authorList>
    </citation>
    <scope>NUCLEOTIDE SEQUENCE [LARGE SCALE GENOMIC DNA]</scope>
    <source>
        <strain evidence="2 3">17J42-9</strain>
    </source>
</reference>
<dbReference type="RefSeq" id="WP_130020512.1">
    <property type="nucleotide sequence ID" value="NZ_SEWF01000009.1"/>
</dbReference>
<keyword evidence="1" id="KW-0732">Signal</keyword>
<evidence type="ECO:0000313" key="2">
    <source>
        <dbReference type="EMBL" id="RYU96221.1"/>
    </source>
</evidence>
<gene>
    <name evidence="2" type="ORF">EWM59_08400</name>
</gene>
<evidence type="ECO:0000256" key="1">
    <source>
        <dbReference type="SAM" id="SignalP"/>
    </source>
</evidence>
<dbReference type="EMBL" id="SEWF01000009">
    <property type="protein sequence ID" value="RYU96221.1"/>
    <property type="molecule type" value="Genomic_DNA"/>
</dbReference>